<evidence type="ECO:0000256" key="1">
    <source>
        <dbReference type="ARBA" id="ARBA00022574"/>
    </source>
</evidence>
<evidence type="ECO:0000256" key="3">
    <source>
        <dbReference type="PROSITE-ProRule" id="PRU00221"/>
    </source>
</evidence>
<dbReference type="SUPFAM" id="SSF52540">
    <property type="entry name" value="P-loop containing nucleoside triphosphate hydrolases"/>
    <property type="match status" value="1"/>
</dbReference>
<dbReference type="PANTHER" id="PTHR44791:SF1">
    <property type="entry name" value="TELOMERASE PROTEIN COMPONENT 1"/>
    <property type="match status" value="1"/>
</dbReference>
<dbReference type="PROSITE" id="PS50082">
    <property type="entry name" value="WD_REPEATS_2"/>
    <property type="match status" value="6"/>
</dbReference>
<dbReference type="Gene3D" id="3.40.50.300">
    <property type="entry name" value="P-loop containing nucleotide triphosphate hydrolases"/>
    <property type="match status" value="1"/>
</dbReference>
<feature type="domain" description="NACHT" evidence="5">
    <location>
        <begin position="297"/>
        <end position="502"/>
    </location>
</feature>
<gene>
    <name evidence="6" type="primary">tep1</name>
</gene>
<evidence type="ECO:0000313" key="6">
    <source>
        <dbReference type="Ensembl" id="ENSSFOP00015045651.1"/>
    </source>
</evidence>
<reference evidence="6 7" key="1">
    <citation type="submission" date="2019-04" db="EMBL/GenBank/DDBJ databases">
        <authorList>
            <consortium name="Wellcome Sanger Institute Data Sharing"/>
        </authorList>
    </citation>
    <scope>NUCLEOTIDE SEQUENCE [LARGE SCALE GENOMIC DNA]</scope>
</reference>
<name>A0A8C9T3J7_SCLFO</name>
<dbReference type="GO" id="GO:0003720">
    <property type="term" value="F:telomerase activity"/>
    <property type="evidence" value="ECO:0007669"/>
    <property type="project" value="TreeGrafter"/>
</dbReference>
<organism evidence="6 7">
    <name type="scientific">Scleropages formosus</name>
    <name type="common">Asian bonytongue</name>
    <name type="synonym">Osteoglossum formosum</name>
    <dbReference type="NCBI Taxonomy" id="113540"/>
    <lineage>
        <taxon>Eukaryota</taxon>
        <taxon>Metazoa</taxon>
        <taxon>Chordata</taxon>
        <taxon>Craniata</taxon>
        <taxon>Vertebrata</taxon>
        <taxon>Euteleostomi</taxon>
        <taxon>Actinopterygii</taxon>
        <taxon>Neopterygii</taxon>
        <taxon>Teleostei</taxon>
        <taxon>Osteoglossocephala</taxon>
        <taxon>Osteoglossomorpha</taxon>
        <taxon>Osteoglossiformes</taxon>
        <taxon>Osteoglossidae</taxon>
        <taxon>Scleropages</taxon>
    </lineage>
</organism>
<dbReference type="InterPro" id="IPR019775">
    <property type="entry name" value="WD40_repeat_CS"/>
</dbReference>
<dbReference type="InterPro" id="IPR011047">
    <property type="entry name" value="Quinoprotein_ADH-like_sf"/>
</dbReference>
<accession>A0A8C9T3J7</accession>
<dbReference type="GO" id="GO:0000722">
    <property type="term" value="P:telomere maintenance via recombination"/>
    <property type="evidence" value="ECO:0007669"/>
    <property type="project" value="TreeGrafter"/>
</dbReference>
<dbReference type="GO" id="GO:0070034">
    <property type="term" value="F:telomerase RNA binding"/>
    <property type="evidence" value="ECO:0007669"/>
    <property type="project" value="TreeGrafter"/>
</dbReference>
<dbReference type="PROSITE" id="PS50837">
    <property type="entry name" value="NACHT"/>
    <property type="match status" value="1"/>
</dbReference>
<feature type="repeat" description="WD" evidence="3">
    <location>
        <begin position="901"/>
        <end position="942"/>
    </location>
</feature>
<keyword evidence="2" id="KW-0677">Repeat</keyword>
<dbReference type="Pfam" id="PF00400">
    <property type="entry name" value="WD40"/>
    <property type="match status" value="4"/>
</dbReference>
<dbReference type="Pfam" id="PF13271">
    <property type="entry name" value="DUF4062"/>
    <property type="match status" value="1"/>
</dbReference>
<dbReference type="InterPro" id="IPR007111">
    <property type="entry name" value="NACHT_NTPase"/>
</dbReference>
<keyword evidence="7" id="KW-1185">Reference proteome</keyword>
<dbReference type="Gene3D" id="1.25.40.370">
    <property type="match status" value="1"/>
</dbReference>
<evidence type="ECO:0000256" key="4">
    <source>
        <dbReference type="SAM" id="MobiDB-lite"/>
    </source>
</evidence>
<feature type="repeat" description="WD" evidence="3">
    <location>
        <begin position="984"/>
        <end position="1025"/>
    </location>
</feature>
<dbReference type="InterPro" id="IPR052652">
    <property type="entry name" value="Telomerase_Complex_Comp"/>
</dbReference>
<dbReference type="InterPro" id="IPR056829">
    <property type="entry name" value="Beta-prop_TEP1_2nd"/>
</dbReference>
<dbReference type="Pfam" id="PF25048">
    <property type="entry name" value="Beta-prop_TEP1_C"/>
    <property type="match status" value="1"/>
</dbReference>
<dbReference type="InterPro" id="IPR025139">
    <property type="entry name" value="DUF4062"/>
</dbReference>
<feature type="repeat" description="WD" evidence="3">
    <location>
        <begin position="1026"/>
        <end position="1058"/>
    </location>
</feature>
<dbReference type="InterPro" id="IPR036322">
    <property type="entry name" value="WD40_repeat_dom_sf"/>
</dbReference>
<feature type="region of interest" description="Disordered" evidence="4">
    <location>
        <begin position="1"/>
        <end position="22"/>
    </location>
</feature>
<dbReference type="GO" id="GO:0005697">
    <property type="term" value="C:telomerase holoenzyme complex"/>
    <property type="evidence" value="ECO:0007669"/>
    <property type="project" value="TreeGrafter"/>
</dbReference>
<reference evidence="6" key="3">
    <citation type="submission" date="2025-09" db="UniProtKB">
        <authorList>
            <consortium name="Ensembl"/>
        </authorList>
    </citation>
    <scope>IDENTIFICATION</scope>
</reference>
<evidence type="ECO:0000256" key="2">
    <source>
        <dbReference type="ARBA" id="ARBA00022737"/>
    </source>
</evidence>
<dbReference type="OrthoDB" id="427368at2759"/>
<feature type="repeat" description="WD" evidence="3">
    <location>
        <begin position="1260"/>
        <end position="1299"/>
    </location>
</feature>
<reference evidence="6" key="2">
    <citation type="submission" date="2025-08" db="UniProtKB">
        <authorList>
            <consortium name="Ensembl"/>
        </authorList>
    </citation>
    <scope>IDENTIFICATION</scope>
</reference>
<dbReference type="Ensembl" id="ENSSFOT00015045865.1">
    <property type="protein sequence ID" value="ENSSFOP00015045651.1"/>
    <property type="gene ID" value="ENSSFOG00015027509.1"/>
</dbReference>
<dbReference type="PANTHER" id="PTHR44791">
    <property type="entry name" value="TELOMERASE PROTEIN COMPONENT 1 TEP1"/>
    <property type="match status" value="1"/>
</dbReference>
<dbReference type="InterPro" id="IPR027417">
    <property type="entry name" value="P-loop_NTPase"/>
</dbReference>
<dbReference type="Pfam" id="PF05729">
    <property type="entry name" value="NACHT"/>
    <property type="match status" value="1"/>
</dbReference>
<dbReference type="InterPro" id="IPR020472">
    <property type="entry name" value="WD40_PAC1"/>
</dbReference>
<dbReference type="GeneTree" id="ENSGT00940000169565"/>
<dbReference type="PROSITE" id="PS50294">
    <property type="entry name" value="WD_REPEATS_REGION"/>
    <property type="match status" value="5"/>
</dbReference>
<dbReference type="PROSITE" id="PS00678">
    <property type="entry name" value="WD_REPEATS_1"/>
    <property type="match status" value="3"/>
</dbReference>
<sequence>MDKIHNIPPSAGSTEQAERVPALTPIPSTPRLRWRGVRVFVSSTFRDMHGERDVLVRNVFPELQRRAAPYGLHLQEVDLRWGVTEEEAGRMVELCLAEVCRSQLLLGILGERYGLVPPRPTLPELPQYRWIESAPPRLSITEMEIRQFESLYPESAESRMFFYFRSPHFSSSVPVAWRTEFAAESKESESRMSDLRNRLVSRGLKVNKNYPCEWGGVEEGKPFVSGLEKFGKIVLEDLWEALLALFVEEADKTEAVSGVTEQEFYQDAQQRQCHGREKLIAIVMAKVQETLCKGGKGLILVEGAPGDGKTVFMAALTNALRTGQSKGTHSCDVISYFTAASQSACNVEQMLRYLIRSLREKLGKPEEVSLPTTYKDLLAEFYSHLNSLEKHQSLILLIDGVDLVEDAKGQLISDWIPHCPPPGVCLVLSVTSSSSLRQILAKKKVSVSFSLGQLSLPDRREIVQKELAMYGKKLNDSAFNNQLQILLMKKGAVSPLYLCLACKELRSFAVFEKMKESLQSLPQSLRQLVQHCLSRLESQYKERGLGWAMGALAVSNTGLREMDLYTILAMCSEFCTGSGLVTWRELLQSARKPQSHVPMAVFSQLTRNIQSLIGQSYCQGPDSRLALTNPEVKLAFEELFLSRDDDRSRAHSLLAAYLWVQCDPEGNSTFLHCDTDALVHLPFHLMSSGHWAILHSLLCSFDFLYANIRNGLLHRLLETYSLFGKRTLDNELEAEDFSGTVHGDLEECHTFLKHHAHILSSWPALFVQQAFNEPEGGAAHTWAKGVLEQGQKNSPRGVHVMRWHNKPGNARNEFSELVSTFLSKPTCVALSPTGRTSVVGTGKGSLHILHMATGQEVRLLFSSCDGISGCIFLEEGLLGSTSFNGKIEMWDTDSGCRTACIDAHSSNITGSDVSADRKHFATVSLDTKLKVWASPKGTLAATLINPCPLNCVAFHPEGHILALGCWDGCVRLCNWLSGEMVVALSGHQQSVRSLSFSLSSSLLSSGSLSGEVRLWSVPTSSCVGCYQAHKGSAEVLSFMQEGRLLLSAGSDSMVKLWSGSLGFSVGQLGGVKTQTDSYWFPEVKSPALCVAVAGVYAAVGYHGDGLQLFSVESGKRIWASEDVSVSIHCLVWAMTQNEAELLVSGGGDSYMRIWRRTEGGMEPQASFGKQKAPVIAMAQSSTYLASASEDFTIALWSIQDLTANPFTDPSPVSLLRGHSKGVTCLCFSPSGEQLLSGGKDQALLVWNVMSSPPSLSQSLLHCHGDWITGCAWTPHFVVSCSVDCTVRLWDLSTGHWVQEFSGSDSLTSVCCLQKYVIAGSGQGELLVWNSESGVEITKIPAHKSTIHQCCVLDHTDSGKSQEVNEENLMVATASDDGIVKFWQPLKVHHHSTISEHSGGIQAAAMGQDVVSAFLTVSEDFSLRSWCIDTAMEECPIKKGSVTALCFSPLGQLVLLGYTSGRVEMWWFQSSVLCWKQVTEHMITAVTFLQEEQFAVSSGDCSVSLWQLAWNSQRTSAHFLHVSSYKVPSPVLFLLYCSVLFGICDDECIYSITESEETREHHELSFSYNTVPLGTKLNDKKSAWILGESKGDIVLGFIFAMGPDMDRSCSTFKMDVSEKAAPELACKTCFTAATLDKEFMVCGDSRGNLWFNMPPELSSWKKKMGVHHDRITVLRLTDNKIISASHDRTVKLWDLQTKKQVGLFICKGPVVSLEVNPCHPNELVCADRQGQVYYLSWRE</sequence>
<keyword evidence="1 3" id="KW-0853">WD repeat</keyword>
<evidence type="ECO:0000259" key="5">
    <source>
        <dbReference type="PROSITE" id="PS50837"/>
    </source>
</evidence>
<proteinExistence type="predicted"/>
<dbReference type="SMART" id="SM00320">
    <property type="entry name" value="WD40"/>
    <property type="match status" value="17"/>
</dbReference>
<dbReference type="SUPFAM" id="SSF50978">
    <property type="entry name" value="WD40 repeat-like"/>
    <property type="match status" value="2"/>
</dbReference>
<protein>
    <recommendedName>
        <fullName evidence="5">NACHT domain-containing protein</fullName>
    </recommendedName>
</protein>
<dbReference type="InterPro" id="IPR001680">
    <property type="entry name" value="WD40_rpt"/>
</dbReference>
<dbReference type="InterPro" id="IPR056828">
    <property type="entry name" value="Beta-prop_TEP1_C"/>
</dbReference>
<feature type="repeat" description="WD" evidence="3">
    <location>
        <begin position="1215"/>
        <end position="1256"/>
    </location>
</feature>
<dbReference type="SUPFAM" id="SSF50998">
    <property type="entry name" value="Quinoprotein alcohol dehydrogenase-like"/>
    <property type="match status" value="1"/>
</dbReference>
<dbReference type="InterPro" id="IPR015943">
    <property type="entry name" value="WD40/YVTN_repeat-like_dom_sf"/>
</dbReference>
<dbReference type="PRINTS" id="PR00320">
    <property type="entry name" value="GPROTEINBRPT"/>
</dbReference>
<dbReference type="Proteomes" id="UP000694397">
    <property type="component" value="Chromosome 1"/>
</dbReference>
<evidence type="ECO:0000313" key="7">
    <source>
        <dbReference type="Proteomes" id="UP000694397"/>
    </source>
</evidence>
<dbReference type="Gene3D" id="2.130.10.10">
    <property type="entry name" value="YVTN repeat-like/Quinoprotein amine dehydrogenase"/>
    <property type="match status" value="5"/>
</dbReference>
<feature type="repeat" description="WD" evidence="3">
    <location>
        <begin position="1663"/>
        <end position="1702"/>
    </location>
</feature>
<dbReference type="Pfam" id="PF25047">
    <property type="entry name" value="Beta-prop_TEP1_2nd"/>
    <property type="match status" value="1"/>
</dbReference>